<evidence type="ECO:0000313" key="1">
    <source>
        <dbReference type="EMBL" id="XBH17647.1"/>
    </source>
</evidence>
<proteinExistence type="predicted"/>
<reference evidence="1" key="1">
    <citation type="submission" date="2023-03" db="EMBL/GenBank/DDBJ databases">
        <title>Edaphobacter sp.</title>
        <authorList>
            <person name="Huber K.J."/>
            <person name="Papendorf J."/>
            <person name="Pilke C."/>
            <person name="Bunk B."/>
            <person name="Sproeer C."/>
            <person name="Pester M."/>
        </authorList>
    </citation>
    <scope>NUCLEOTIDE SEQUENCE</scope>
    <source>
        <strain evidence="1">DSM 110680</strain>
    </source>
</reference>
<dbReference type="RefSeq" id="WP_348262872.1">
    <property type="nucleotide sequence ID" value="NZ_CP121196.1"/>
</dbReference>
<name>A0AAU7DHS9_9BACT</name>
<accession>A0AAU7DHS9</accession>
<gene>
    <name evidence="1" type="ORF">P8935_24160</name>
</gene>
<organism evidence="1">
    <name type="scientific">Telmatobacter sp. DSM 110680</name>
    <dbReference type="NCBI Taxonomy" id="3036704"/>
    <lineage>
        <taxon>Bacteria</taxon>
        <taxon>Pseudomonadati</taxon>
        <taxon>Acidobacteriota</taxon>
        <taxon>Terriglobia</taxon>
        <taxon>Terriglobales</taxon>
        <taxon>Acidobacteriaceae</taxon>
        <taxon>Telmatobacter</taxon>
    </lineage>
</organism>
<protein>
    <submittedName>
        <fullName evidence="1">Uncharacterized protein</fullName>
    </submittedName>
</protein>
<dbReference type="AlphaFoldDB" id="A0AAU7DHS9"/>
<dbReference type="EMBL" id="CP121196">
    <property type="protein sequence ID" value="XBH17647.1"/>
    <property type="molecule type" value="Genomic_DNA"/>
</dbReference>
<sequence>MEVNSVNPRIIEALRTRDGVIITFEDGKYAKFPARLLYAMILNAVEMSASLSEPGVPASSKTP</sequence>